<dbReference type="OrthoDB" id="71310at2759"/>
<reference evidence="4 6" key="2">
    <citation type="journal article" date="2013" name="Nature">
        <title>Insights into bilaterian evolution from three spiralian genomes.</title>
        <authorList>
            <person name="Simakov O."/>
            <person name="Marletaz F."/>
            <person name="Cho S.J."/>
            <person name="Edsinger-Gonzales E."/>
            <person name="Havlak P."/>
            <person name="Hellsten U."/>
            <person name="Kuo D.H."/>
            <person name="Larsson T."/>
            <person name="Lv J."/>
            <person name="Arendt D."/>
            <person name="Savage R."/>
            <person name="Osoegawa K."/>
            <person name="de Jong P."/>
            <person name="Grimwood J."/>
            <person name="Chapman J.A."/>
            <person name="Shapiro H."/>
            <person name="Aerts A."/>
            <person name="Otillar R.P."/>
            <person name="Terry A.Y."/>
            <person name="Boore J.L."/>
            <person name="Grigoriev I.V."/>
            <person name="Lindberg D.R."/>
            <person name="Seaver E.C."/>
            <person name="Weisblat D.A."/>
            <person name="Putnam N.H."/>
            <person name="Rokhsar D.S."/>
        </authorList>
    </citation>
    <scope>NUCLEOTIDE SEQUENCE</scope>
    <source>
        <strain evidence="4 6">I ESC-2004</strain>
    </source>
</reference>
<evidence type="ECO:0000256" key="1">
    <source>
        <dbReference type="SAM" id="MobiDB-lite"/>
    </source>
</evidence>
<sequence>MEKQLADYRAKKAKEKAELPNPSAFGVIKRLIYKDGASNKIPSPDITAASDARPTAKPTEPVTYNYSCKLSESPDPHPRLRLSLKIILWIILWGLFIEIGFGAVYFCVSLLCIIYYTMRADSSRNSGAPSAYSVFNPNCERLDGTFTAEQFEKELRHGAGSVH</sequence>
<keyword evidence="2" id="KW-0472">Membrane</keyword>
<keyword evidence="2" id="KW-0812">Transmembrane</keyword>
<dbReference type="InterPro" id="IPR019387">
    <property type="entry name" value="SAYSvFN_dom"/>
</dbReference>
<organism evidence="4">
    <name type="scientific">Capitella teleta</name>
    <name type="common">Polychaete worm</name>
    <dbReference type="NCBI Taxonomy" id="283909"/>
    <lineage>
        <taxon>Eukaryota</taxon>
        <taxon>Metazoa</taxon>
        <taxon>Spiralia</taxon>
        <taxon>Lophotrochozoa</taxon>
        <taxon>Annelida</taxon>
        <taxon>Polychaeta</taxon>
        <taxon>Sedentaria</taxon>
        <taxon>Scolecida</taxon>
        <taxon>Capitellidae</taxon>
        <taxon>Capitella</taxon>
    </lineage>
</organism>
<feature type="transmembrane region" description="Helical" evidence="2">
    <location>
        <begin position="86"/>
        <end position="116"/>
    </location>
</feature>
<proteinExistence type="predicted"/>
<dbReference type="Pfam" id="PF10260">
    <property type="entry name" value="SAYSvFN"/>
    <property type="match status" value="1"/>
</dbReference>
<evidence type="ECO:0000256" key="2">
    <source>
        <dbReference type="SAM" id="Phobius"/>
    </source>
</evidence>
<keyword evidence="6" id="KW-1185">Reference proteome</keyword>
<feature type="region of interest" description="Disordered" evidence="1">
    <location>
        <begin position="37"/>
        <end position="58"/>
    </location>
</feature>
<dbReference type="EMBL" id="KB305378">
    <property type="protein sequence ID" value="ELU01130.1"/>
    <property type="molecule type" value="Genomic_DNA"/>
</dbReference>
<dbReference type="AlphaFoldDB" id="R7U453"/>
<dbReference type="PANTHER" id="PTHR13527:SF0">
    <property type="entry name" value="SAYSVFN DOMAIN-CONTAINING PROTEIN 1"/>
    <property type="match status" value="1"/>
</dbReference>
<dbReference type="InterPro" id="IPR039159">
    <property type="entry name" value="SAYSD1"/>
</dbReference>
<name>R7U453_CAPTE</name>
<dbReference type="HOGENOM" id="CLU_114258_0_0_1"/>
<dbReference type="OMA" id="LTILMWI"/>
<protein>
    <recommendedName>
        <fullName evidence="3">SAYSvFN domain-containing protein</fullName>
    </recommendedName>
</protein>
<feature type="domain" description="SAYSvFN" evidence="3">
    <location>
        <begin position="85"/>
        <end position="155"/>
    </location>
</feature>
<evidence type="ECO:0000313" key="6">
    <source>
        <dbReference type="Proteomes" id="UP000014760"/>
    </source>
</evidence>
<dbReference type="FunCoup" id="R7U453">
    <property type="interactions" value="3"/>
</dbReference>
<reference evidence="6" key="1">
    <citation type="submission" date="2012-12" db="EMBL/GenBank/DDBJ databases">
        <authorList>
            <person name="Hellsten U."/>
            <person name="Grimwood J."/>
            <person name="Chapman J.A."/>
            <person name="Shapiro H."/>
            <person name="Aerts A."/>
            <person name="Otillar R.P."/>
            <person name="Terry A.Y."/>
            <person name="Boore J.L."/>
            <person name="Simakov O."/>
            <person name="Marletaz F."/>
            <person name="Cho S.-J."/>
            <person name="Edsinger-Gonzales E."/>
            <person name="Havlak P."/>
            <person name="Kuo D.-H."/>
            <person name="Larsson T."/>
            <person name="Lv J."/>
            <person name="Arendt D."/>
            <person name="Savage R."/>
            <person name="Osoegawa K."/>
            <person name="de Jong P."/>
            <person name="Lindberg D.R."/>
            <person name="Seaver E.C."/>
            <person name="Weisblat D.A."/>
            <person name="Putnam N.H."/>
            <person name="Grigoriev I.V."/>
            <person name="Rokhsar D.S."/>
        </authorList>
    </citation>
    <scope>NUCLEOTIDE SEQUENCE</scope>
    <source>
        <strain evidence="6">I ESC-2004</strain>
    </source>
</reference>
<gene>
    <name evidence="4" type="ORF">CAPTEDRAFT_187956</name>
</gene>
<dbReference type="STRING" id="283909.R7U453"/>
<evidence type="ECO:0000259" key="3">
    <source>
        <dbReference type="Pfam" id="PF10260"/>
    </source>
</evidence>
<reference evidence="5" key="3">
    <citation type="submission" date="2015-06" db="UniProtKB">
        <authorList>
            <consortium name="EnsemblMetazoa"/>
        </authorList>
    </citation>
    <scope>IDENTIFICATION</scope>
</reference>
<evidence type="ECO:0000313" key="5">
    <source>
        <dbReference type="EnsemblMetazoa" id="CapteP187956"/>
    </source>
</evidence>
<dbReference type="EMBL" id="AMQN01001766">
    <property type="status" value="NOT_ANNOTATED_CDS"/>
    <property type="molecule type" value="Genomic_DNA"/>
</dbReference>
<accession>R7U453</accession>
<dbReference type="PANTHER" id="PTHR13527">
    <property type="entry name" value="SAYSVFN DOMAIN-CONTAINING PROTEIN 1"/>
    <property type="match status" value="1"/>
</dbReference>
<keyword evidence="2" id="KW-1133">Transmembrane helix</keyword>
<evidence type="ECO:0000313" key="4">
    <source>
        <dbReference type="EMBL" id="ELU01130.1"/>
    </source>
</evidence>
<dbReference type="EnsemblMetazoa" id="CapteT187956">
    <property type="protein sequence ID" value="CapteP187956"/>
    <property type="gene ID" value="CapteG187956"/>
</dbReference>
<dbReference type="Proteomes" id="UP000014760">
    <property type="component" value="Unassembled WGS sequence"/>
</dbReference>